<name>A0A1S7LMF5_MAGMO</name>
<dbReference type="Gene3D" id="3.90.550.10">
    <property type="entry name" value="Spore Coat Polysaccharide Biosynthesis Protein SpsA, Chain A"/>
    <property type="match status" value="1"/>
</dbReference>
<gene>
    <name evidence="1" type="ORF">MAGMO_3984</name>
</gene>
<dbReference type="InterPro" id="IPR003329">
    <property type="entry name" value="Cytidylyl_trans"/>
</dbReference>
<reference evidence="1" key="1">
    <citation type="submission" date="2015-04" db="EMBL/GenBank/DDBJ databases">
        <authorList>
            <person name="Syromyatnikov M.Y."/>
            <person name="Popov V.N."/>
        </authorList>
    </citation>
    <scope>NUCLEOTIDE SEQUENCE</scope>
    <source>
        <strain evidence="1">MO-1</strain>
    </source>
</reference>
<organism evidence="1">
    <name type="scientific">Magnetococcus massalia (strain MO-1)</name>
    <dbReference type="NCBI Taxonomy" id="451514"/>
    <lineage>
        <taxon>Bacteria</taxon>
        <taxon>Pseudomonadati</taxon>
        <taxon>Pseudomonadota</taxon>
        <taxon>Magnetococcia</taxon>
        <taxon>Magnetococcales</taxon>
        <taxon>Magnetococcaceae</taxon>
        <taxon>Magnetococcus</taxon>
    </lineage>
</organism>
<proteinExistence type="predicted"/>
<sequence>MMDGRRVLGLIPARGGSKGIPGKNIIDLGGKPLIAWTIEAGLACPELDRLVLSSDDATIMDVARQWGCDVPFQRPAELATDSATAWDAVAHTLDTVGQGYDYLVLLQPTSPFRSAEDISACLRLCIEQGAPACVSVLKPKHAPHWMFTLQEGGRMAKLVGGDIPYQRQKLPEVYALNGAVYVAQIDYLRAHRGFFGPETHAYVMGSSRSVDIDTPEDLLLARAMVDLLRA</sequence>
<accession>A0A1S7LMF5</accession>
<dbReference type="Pfam" id="PF02348">
    <property type="entry name" value="CTP_transf_3"/>
    <property type="match status" value="1"/>
</dbReference>
<dbReference type="SUPFAM" id="SSF53448">
    <property type="entry name" value="Nucleotide-diphospho-sugar transferases"/>
    <property type="match status" value="1"/>
</dbReference>
<dbReference type="CDD" id="cd02513">
    <property type="entry name" value="CMP-NeuAc_Synthase"/>
    <property type="match status" value="1"/>
</dbReference>
<dbReference type="PANTHER" id="PTHR21485:SF6">
    <property type="entry name" value="N-ACYLNEURAMINATE CYTIDYLYLTRANSFERASE-RELATED"/>
    <property type="match status" value="1"/>
</dbReference>
<dbReference type="InterPro" id="IPR029044">
    <property type="entry name" value="Nucleotide-diphossugar_trans"/>
</dbReference>
<evidence type="ECO:0000313" key="1">
    <source>
        <dbReference type="EMBL" id="CRH08112.1"/>
    </source>
</evidence>
<dbReference type="GO" id="GO:0008781">
    <property type="term" value="F:N-acylneuraminate cytidylyltransferase activity"/>
    <property type="evidence" value="ECO:0007669"/>
    <property type="project" value="TreeGrafter"/>
</dbReference>
<dbReference type="InterPro" id="IPR050793">
    <property type="entry name" value="CMP-NeuNAc_synthase"/>
</dbReference>
<dbReference type="PANTHER" id="PTHR21485">
    <property type="entry name" value="HAD SUPERFAMILY MEMBERS CMAS AND KDSC"/>
    <property type="match status" value="1"/>
</dbReference>
<evidence type="ECO:0008006" key="2">
    <source>
        <dbReference type="Google" id="ProtNLM"/>
    </source>
</evidence>
<protein>
    <recommendedName>
        <fullName evidence="2">N-acylneuraminate cytidylyltransferase</fullName>
    </recommendedName>
</protein>
<dbReference type="AlphaFoldDB" id="A0A1S7LMF5"/>
<dbReference type="EMBL" id="LO017727">
    <property type="protein sequence ID" value="CRH08112.1"/>
    <property type="molecule type" value="Genomic_DNA"/>
</dbReference>